<dbReference type="Proteomes" id="UP000270673">
    <property type="component" value="Chromosome"/>
</dbReference>
<dbReference type="GO" id="GO:0030288">
    <property type="term" value="C:outer membrane-bounded periplasmic space"/>
    <property type="evidence" value="ECO:0007669"/>
    <property type="project" value="TreeGrafter"/>
</dbReference>
<keyword evidence="3" id="KW-0378">Hydrolase</keyword>
<dbReference type="KEGG" id="buy:D8S85_19540"/>
<evidence type="ECO:0000259" key="5">
    <source>
        <dbReference type="Pfam" id="PF01520"/>
    </source>
</evidence>
<dbReference type="PANTHER" id="PTHR30404">
    <property type="entry name" value="N-ACETYLMURAMOYL-L-ALANINE AMIDASE"/>
    <property type="match status" value="1"/>
</dbReference>
<protein>
    <recommendedName>
        <fullName evidence="2">N-acetylmuramoyl-L-alanine amidase</fullName>
        <ecNumber evidence="2">3.5.1.28</ecNumber>
    </recommendedName>
</protein>
<keyword evidence="7" id="KW-1185">Reference proteome</keyword>
<evidence type="ECO:0000256" key="1">
    <source>
        <dbReference type="ARBA" id="ARBA00001561"/>
    </source>
</evidence>
<feature type="domain" description="MurNAc-LAA" evidence="5">
    <location>
        <begin position="109"/>
        <end position="317"/>
    </location>
</feature>
<dbReference type="GO" id="GO:0008745">
    <property type="term" value="F:N-acetylmuramoyl-L-alanine amidase activity"/>
    <property type="evidence" value="ECO:0007669"/>
    <property type="project" value="UniProtKB-EC"/>
</dbReference>
<comment type="catalytic activity">
    <reaction evidence="1">
        <text>Hydrolyzes the link between N-acetylmuramoyl residues and L-amino acid residues in certain cell-wall glycopeptides.</text>
        <dbReference type="EC" id="3.5.1.28"/>
    </reaction>
</comment>
<name>A0A3Q9IWF3_9BACT</name>
<dbReference type="CDD" id="cd02696">
    <property type="entry name" value="MurNAc-LAA"/>
    <property type="match status" value="1"/>
</dbReference>
<dbReference type="InterPro" id="IPR050695">
    <property type="entry name" value="N-acetylmuramoyl_amidase_3"/>
</dbReference>
<dbReference type="AlphaFoldDB" id="A0A3Q9IWF3"/>
<evidence type="ECO:0000256" key="3">
    <source>
        <dbReference type="ARBA" id="ARBA00022801"/>
    </source>
</evidence>
<evidence type="ECO:0000313" key="6">
    <source>
        <dbReference type="EMBL" id="AZS31525.1"/>
    </source>
</evidence>
<dbReference type="Gene3D" id="3.40.630.40">
    <property type="entry name" value="Zn-dependent exopeptidases"/>
    <property type="match status" value="1"/>
</dbReference>
<evidence type="ECO:0000256" key="2">
    <source>
        <dbReference type="ARBA" id="ARBA00011901"/>
    </source>
</evidence>
<dbReference type="SUPFAM" id="SSF53187">
    <property type="entry name" value="Zn-dependent exopeptidases"/>
    <property type="match status" value="1"/>
</dbReference>
<dbReference type="OrthoDB" id="936124at2"/>
<dbReference type="PANTHER" id="PTHR30404:SF0">
    <property type="entry name" value="N-ACETYLMURAMOYL-L-ALANINE AMIDASE AMIC"/>
    <property type="match status" value="1"/>
</dbReference>
<dbReference type="GO" id="GO:0009253">
    <property type="term" value="P:peptidoglycan catabolic process"/>
    <property type="evidence" value="ECO:0007669"/>
    <property type="project" value="InterPro"/>
</dbReference>
<organism evidence="6 7">
    <name type="scientific">Butyricimonas faecalis</name>
    <dbReference type="NCBI Taxonomy" id="2093856"/>
    <lineage>
        <taxon>Bacteria</taxon>
        <taxon>Pseudomonadati</taxon>
        <taxon>Bacteroidota</taxon>
        <taxon>Bacteroidia</taxon>
        <taxon>Bacteroidales</taxon>
        <taxon>Odoribacteraceae</taxon>
        <taxon>Butyricimonas</taxon>
    </lineage>
</organism>
<feature type="signal peptide" evidence="4">
    <location>
        <begin position="1"/>
        <end position="24"/>
    </location>
</feature>
<dbReference type="RefSeq" id="WP_106625181.1">
    <property type="nucleotide sequence ID" value="NZ_CP032819.1"/>
</dbReference>
<dbReference type="EC" id="3.5.1.28" evidence="2"/>
<feature type="chain" id="PRO_5018650458" description="N-acetylmuramoyl-L-alanine amidase" evidence="4">
    <location>
        <begin position="25"/>
        <end position="326"/>
    </location>
</feature>
<gene>
    <name evidence="6" type="ORF">D8S85_19540</name>
</gene>
<dbReference type="Pfam" id="PF01520">
    <property type="entry name" value="Amidase_3"/>
    <property type="match status" value="1"/>
</dbReference>
<proteinExistence type="predicted"/>
<keyword evidence="4" id="KW-0732">Signal</keyword>
<evidence type="ECO:0000313" key="7">
    <source>
        <dbReference type="Proteomes" id="UP000270673"/>
    </source>
</evidence>
<reference evidence="6 7" key="1">
    <citation type="submission" date="2018-10" db="EMBL/GenBank/DDBJ databases">
        <title>Butyricimonas faecalis sp. nov., isolated from human faeces and emended description of the genus Butyricimonas.</title>
        <authorList>
            <person name="Le Roy T."/>
            <person name="Van der Smissen P."/>
            <person name="Paquot A."/>
            <person name="Delzenne N."/>
            <person name="Muccioli G."/>
            <person name="Collet J.-F."/>
            <person name="Cani P.D."/>
        </authorList>
    </citation>
    <scope>NUCLEOTIDE SEQUENCE [LARGE SCALE GENOMIC DNA]</scope>
    <source>
        <strain evidence="6 7">H184</strain>
    </source>
</reference>
<evidence type="ECO:0000256" key="4">
    <source>
        <dbReference type="SAM" id="SignalP"/>
    </source>
</evidence>
<sequence>MPMKHALTIFSFLLLTIFMFPATAQETAKANKGEGVLQFLKRFNRTKPFHMERFFELNRNKLDKNNGLQLDVTYTLPPLNNEGYEPLFGEKLAKYTIDSDELNGACFYLVSGHGGPDPGAIGELRGHPLHEDEYAYDITLRLARNLMSKGAKVHIIIQDAQDGIRDEKFLDVSDRETCMGQAIPLNQVKRLQQRCDKINELYKKDKEHYRRALFIHLDSRSESKQIDVFFYHYDGSVKGKHLANTLQNVFNRKYDKHQPLRGFSGTVSPRDLYVIKQTLPVAVFIELGNIQNSRDQQRFLLDDNRQALANWMCEGLIEDYKNYSKK</sequence>
<accession>A0A3Q9IWF3</accession>
<dbReference type="InterPro" id="IPR002508">
    <property type="entry name" value="MurNAc-LAA_cat"/>
</dbReference>
<dbReference type="EMBL" id="CP032819">
    <property type="protein sequence ID" value="AZS31525.1"/>
    <property type="molecule type" value="Genomic_DNA"/>
</dbReference>